<dbReference type="PANTHER" id="PTHR43080:SF2">
    <property type="entry name" value="CBS DOMAIN-CONTAINING PROTEIN"/>
    <property type="match status" value="1"/>
</dbReference>
<dbReference type="AlphaFoldDB" id="A0A6J4Q6N3"/>
<dbReference type="PROSITE" id="PS51371">
    <property type="entry name" value="CBS"/>
    <property type="match status" value="2"/>
</dbReference>
<dbReference type="SMART" id="SM00116">
    <property type="entry name" value="CBS"/>
    <property type="match status" value="2"/>
</dbReference>
<reference evidence="4" key="1">
    <citation type="submission" date="2020-02" db="EMBL/GenBank/DDBJ databases">
        <authorList>
            <person name="Meier V. D."/>
        </authorList>
    </citation>
    <scope>NUCLEOTIDE SEQUENCE</scope>
    <source>
        <strain evidence="4">AVDCRST_MAG55</strain>
    </source>
</reference>
<dbReference type="InterPro" id="IPR046342">
    <property type="entry name" value="CBS_dom_sf"/>
</dbReference>
<organism evidence="4">
    <name type="scientific">uncultured Rubrobacteraceae bacterium</name>
    <dbReference type="NCBI Taxonomy" id="349277"/>
    <lineage>
        <taxon>Bacteria</taxon>
        <taxon>Bacillati</taxon>
        <taxon>Actinomycetota</taxon>
        <taxon>Rubrobacteria</taxon>
        <taxon>Rubrobacterales</taxon>
        <taxon>Rubrobacteraceae</taxon>
        <taxon>environmental samples</taxon>
    </lineage>
</organism>
<evidence type="ECO:0000256" key="2">
    <source>
        <dbReference type="PROSITE-ProRule" id="PRU00703"/>
    </source>
</evidence>
<evidence type="ECO:0000259" key="3">
    <source>
        <dbReference type="PROSITE" id="PS51371"/>
    </source>
</evidence>
<dbReference type="SUPFAM" id="SSF54631">
    <property type="entry name" value="CBS-domain pair"/>
    <property type="match status" value="1"/>
</dbReference>
<gene>
    <name evidence="4" type="ORF">AVDCRST_MAG55-2947</name>
</gene>
<dbReference type="Gene3D" id="3.10.580.10">
    <property type="entry name" value="CBS-domain"/>
    <property type="match status" value="1"/>
</dbReference>
<proteinExistence type="predicted"/>
<dbReference type="EMBL" id="CADCUZ010000148">
    <property type="protein sequence ID" value="CAA9435092.1"/>
    <property type="molecule type" value="Genomic_DNA"/>
</dbReference>
<evidence type="ECO:0000256" key="1">
    <source>
        <dbReference type="ARBA" id="ARBA00023122"/>
    </source>
</evidence>
<dbReference type="Pfam" id="PF00571">
    <property type="entry name" value="CBS"/>
    <property type="match status" value="2"/>
</dbReference>
<keyword evidence="1 2" id="KW-0129">CBS domain</keyword>
<dbReference type="PANTHER" id="PTHR43080">
    <property type="entry name" value="CBS DOMAIN-CONTAINING PROTEIN CBSX3, MITOCHONDRIAL"/>
    <property type="match status" value="1"/>
</dbReference>
<evidence type="ECO:0000313" key="4">
    <source>
        <dbReference type="EMBL" id="CAA9435092.1"/>
    </source>
</evidence>
<feature type="domain" description="CBS" evidence="3">
    <location>
        <begin position="103"/>
        <end position="157"/>
    </location>
</feature>
<name>A0A6J4Q6N3_9ACTN</name>
<dbReference type="CDD" id="cd02205">
    <property type="entry name" value="CBS_pair_SF"/>
    <property type="match status" value="1"/>
</dbReference>
<feature type="domain" description="CBS" evidence="3">
    <location>
        <begin position="16"/>
        <end position="73"/>
    </location>
</feature>
<dbReference type="InterPro" id="IPR051257">
    <property type="entry name" value="Diverse_CBS-Domain"/>
</dbReference>
<dbReference type="InterPro" id="IPR000644">
    <property type="entry name" value="CBS_dom"/>
</dbReference>
<sequence length="157" mass="17130">MGEQPAPRRNIKLQDVMRPVVSVTPETTAREVLKILRDNNVPGVPVVGEDGKLEGFVTDGHLMDSALPRYMKMMGNLSFVPDDADEWVHYLTDAADKPVREVMTRQVSQVPVGRSELAVAHKMVHDGVSSVVITDNGGVVVGIVNRLDLYAAIEGID</sequence>
<protein>
    <recommendedName>
        <fullName evidence="3">CBS domain-containing protein</fullName>
    </recommendedName>
</protein>
<accession>A0A6J4Q6N3</accession>